<evidence type="ECO:0000313" key="5">
    <source>
        <dbReference type="EMBL" id="MCO6409019.1"/>
    </source>
</evidence>
<dbReference type="InterPro" id="IPR036390">
    <property type="entry name" value="WH_DNA-bd_sf"/>
</dbReference>
<sequence length="274" mass="31013">MKHGLVLLPEESTGFCSGCCCSRTRIAYIISYVLYSFLQSRRLPGGDSVIEAADHDTIGDSAYRNIRNDIIFGQLRPSEKLRLEPLRKRYNVSVTTLREILNRLTSDGLVVAEGQKGFEVASVSDANLWEVAELRLLVEGHAIARSFEHGDLDWEAQVVAAHHKLHRLEDRMIAGDMTAREDWKRADWGFHRALITGCGSETLMDLHEQLFDKYLRYQMLTLAFRGENAAREHAELLEAAFARDVKRASDILSKHILGGVEFIVNSRKEGSQDR</sequence>
<organism evidence="5 6">
    <name type="scientific">Hoeflea alexandrii</name>
    <dbReference type="NCBI Taxonomy" id="288436"/>
    <lineage>
        <taxon>Bacteria</taxon>
        <taxon>Pseudomonadati</taxon>
        <taxon>Pseudomonadota</taxon>
        <taxon>Alphaproteobacteria</taxon>
        <taxon>Hyphomicrobiales</taxon>
        <taxon>Rhizobiaceae</taxon>
        <taxon>Hoeflea</taxon>
    </lineage>
</organism>
<proteinExistence type="predicted"/>
<dbReference type="InterPro" id="IPR008920">
    <property type="entry name" value="TF_FadR/GntR_C"/>
</dbReference>
<evidence type="ECO:0000313" key="6">
    <source>
        <dbReference type="Proteomes" id="UP001320715"/>
    </source>
</evidence>
<keyword evidence="3" id="KW-0804">Transcription</keyword>
<dbReference type="SMART" id="SM00345">
    <property type="entry name" value="HTH_GNTR"/>
    <property type="match status" value="1"/>
</dbReference>
<accession>A0ABT1CS55</accession>
<reference evidence="5 6" key="1">
    <citation type="submission" date="2020-01" db="EMBL/GenBank/DDBJ databases">
        <title>Genomes of bacteria type strains.</title>
        <authorList>
            <person name="Chen J."/>
            <person name="Zhu S."/>
            <person name="Yang J."/>
        </authorList>
    </citation>
    <scope>NUCLEOTIDE SEQUENCE [LARGE SCALE GENOMIC DNA]</scope>
    <source>
        <strain evidence="5 6">DSM 16655</strain>
    </source>
</reference>
<evidence type="ECO:0000256" key="2">
    <source>
        <dbReference type="ARBA" id="ARBA00023125"/>
    </source>
</evidence>
<dbReference type="Pfam" id="PF07729">
    <property type="entry name" value="FCD"/>
    <property type="match status" value="1"/>
</dbReference>
<dbReference type="PANTHER" id="PTHR43537">
    <property type="entry name" value="TRANSCRIPTIONAL REGULATOR, GNTR FAMILY"/>
    <property type="match status" value="1"/>
</dbReference>
<dbReference type="PANTHER" id="PTHR43537:SF20">
    <property type="entry name" value="HTH-TYPE TRANSCRIPTIONAL REPRESSOR GLAR"/>
    <property type="match status" value="1"/>
</dbReference>
<dbReference type="Gene3D" id="1.20.120.530">
    <property type="entry name" value="GntR ligand-binding domain-like"/>
    <property type="match status" value="1"/>
</dbReference>
<dbReference type="SUPFAM" id="SSF48008">
    <property type="entry name" value="GntR ligand-binding domain-like"/>
    <property type="match status" value="1"/>
</dbReference>
<dbReference type="InterPro" id="IPR011711">
    <property type="entry name" value="GntR_C"/>
</dbReference>
<keyword evidence="2" id="KW-0238">DNA-binding</keyword>
<dbReference type="Pfam" id="PF00392">
    <property type="entry name" value="GntR"/>
    <property type="match status" value="1"/>
</dbReference>
<keyword evidence="6" id="KW-1185">Reference proteome</keyword>
<feature type="domain" description="HTH gntR-type" evidence="4">
    <location>
        <begin position="56"/>
        <end position="123"/>
    </location>
</feature>
<dbReference type="Gene3D" id="1.10.10.10">
    <property type="entry name" value="Winged helix-like DNA-binding domain superfamily/Winged helix DNA-binding domain"/>
    <property type="match status" value="1"/>
</dbReference>
<evidence type="ECO:0000256" key="3">
    <source>
        <dbReference type="ARBA" id="ARBA00023163"/>
    </source>
</evidence>
<dbReference type="PROSITE" id="PS50949">
    <property type="entry name" value="HTH_GNTR"/>
    <property type="match status" value="1"/>
</dbReference>
<dbReference type="InterPro" id="IPR036388">
    <property type="entry name" value="WH-like_DNA-bd_sf"/>
</dbReference>
<dbReference type="Proteomes" id="UP001320715">
    <property type="component" value="Unassembled WGS sequence"/>
</dbReference>
<keyword evidence="1" id="KW-0805">Transcription regulation</keyword>
<comment type="caution">
    <text evidence="5">The sequence shown here is derived from an EMBL/GenBank/DDBJ whole genome shotgun (WGS) entry which is preliminary data.</text>
</comment>
<dbReference type="SMART" id="SM00895">
    <property type="entry name" value="FCD"/>
    <property type="match status" value="1"/>
</dbReference>
<dbReference type="SUPFAM" id="SSF46785">
    <property type="entry name" value="Winged helix' DNA-binding domain"/>
    <property type="match status" value="1"/>
</dbReference>
<evidence type="ECO:0000259" key="4">
    <source>
        <dbReference type="PROSITE" id="PS50949"/>
    </source>
</evidence>
<gene>
    <name evidence="5" type="ORF">GTW23_12595</name>
</gene>
<protein>
    <submittedName>
        <fullName evidence="5">FCD domain-containing protein</fullName>
    </submittedName>
</protein>
<name>A0ABT1CS55_9HYPH</name>
<dbReference type="InterPro" id="IPR000524">
    <property type="entry name" value="Tscrpt_reg_HTH_GntR"/>
</dbReference>
<evidence type="ECO:0000256" key="1">
    <source>
        <dbReference type="ARBA" id="ARBA00023015"/>
    </source>
</evidence>
<dbReference type="EMBL" id="JAAAML010000002">
    <property type="protein sequence ID" value="MCO6409019.1"/>
    <property type="molecule type" value="Genomic_DNA"/>
</dbReference>